<dbReference type="Proteomes" id="UP000054359">
    <property type="component" value="Unassembled WGS sequence"/>
</dbReference>
<dbReference type="EMBL" id="KK113034">
    <property type="protein sequence ID" value="KFM59167.1"/>
    <property type="molecule type" value="Genomic_DNA"/>
</dbReference>
<evidence type="ECO:0000256" key="1">
    <source>
        <dbReference type="SAM" id="MobiDB-lite"/>
    </source>
</evidence>
<protein>
    <submittedName>
        <fullName evidence="2">Uncharacterized protein</fullName>
    </submittedName>
</protein>
<evidence type="ECO:0000313" key="3">
    <source>
        <dbReference type="Proteomes" id="UP000054359"/>
    </source>
</evidence>
<feature type="compositionally biased region" description="Low complexity" evidence="1">
    <location>
        <begin position="52"/>
        <end position="67"/>
    </location>
</feature>
<reference evidence="2 3" key="1">
    <citation type="submission" date="2013-11" db="EMBL/GenBank/DDBJ databases">
        <title>Genome sequencing of Stegodyphus mimosarum.</title>
        <authorList>
            <person name="Bechsgaard J."/>
        </authorList>
    </citation>
    <scope>NUCLEOTIDE SEQUENCE [LARGE SCALE GENOMIC DNA]</scope>
</reference>
<feature type="compositionally biased region" description="Basic and acidic residues" evidence="1">
    <location>
        <begin position="1"/>
        <end position="11"/>
    </location>
</feature>
<keyword evidence="3" id="KW-1185">Reference proteome</keyword>
<feature type="region of interest" description="Disordered" evidence="1">
    <location>
        <begin position="1"/>
        <end position="79"/>
    </location>
</feature>
<feature type="non-terminal residue" evidence="2">
    <location>
        <position position="79"/>
    </location>
</feature>
<evidence type="ECO:0000313" key="2">
    <source>
        <dbReference type="EMBL" id="KFM59167.1"/>
    </source>
</evidence>
<dbReference type="AlphaFoldDB" id="A0A087T228"/>
<accession>A0A087T228</accession>
<proteinExistence type="predicted"/>
<name>A0A087T228_STEMI</name>
<organism evidence="2 3">
    <name type="scientific">Stegodyphus mimosarum</name>
    <name type="common">African social velvet spider</name>
    <dbReference type="NCBI Taxonomy" id="407821"/>
    <lineage>
        <taxon>Eukaryota</taxon>
        <taxon>Metazoa</taxon>
        <taxon>Ecdysozoa</taxon>
        <taxon>Arthropoda</taxon>
        <taxon>Chelicerata</taxon>
        <taxon>Arachnida</taxon>
        <taxon>Araneae</taxon>
        <taxon>Araneomorphae</taxon>
        <taxon>Entelegynae</taxon>
        <taxon>Eresoidea</taxon>
        <taxon>Eresidae</taxon>
        <taxon>Stegodyphus</taxon>
    </lineage>
</organism>
<sequence>MTRLEKTENRTDAGPPMALVSSSGPQSQAAPPPPFPYGPMIQGPIPQPGSMPQQALRRSQSRSTSSLPPEPFTIMKSRA</sequence>
<gene>
    <name evidence="2" type="ORF">X975_26800</name>
</gene>